<dbReference type="InterPro" id="IPR016181">
    <property type="entry name" value="Acyl_CoA_acyltransferase"/>
</dbReference>
<gene>
    <name evidence="2" type="ORF">I5282_08455</name>
</gene>
<protein>
    <submittedName>
        <fullName evidence="2">GNAT family N-acetyltransferase</fullName>
    </submittedName>
</protein>
<proteinExistence type="predicted"/>
<dbReference type="InterPro" id="IPR000182">
    <property type="entry name" value="GNAT_dom"/>
</dbReference>
<dbReference type="RefSeq" id="WP_203110117.1">
    <property type="nucleotide sequence ID" value="NZ_JADOBG010000012.1"/>
</dbReference>
<evidence type="ECO:0000313" key="2">
    <source>
        <dbReference type="EMBL" id="MBL7526598.1"/>
    </source>
</evidence>
<accession>A0ABS1WB68</accession>
<dbReference type="SUPFAM" id="SSF55729">
    <property type="entry name" value="Acyl-CoA N-acyltransferases (Nat)"/>
    <property type="match status" value="1"/>
</dbReference>
<comment type="caution">
    <text evidence="2">The sequence shown here is derived from an EMBL/GenBank/DDBJ whole genome shotgun (WGS) entry which is preliminary data.</text>
</comment>
<evidence type="ECO:0000313" key="3">
    <source>
        <dbReference type="Proteomes" id="UP000809910"/>
    </source>
</evidence>
<dbReference type="EMBL" id="JADWVN010000016">
    <property type="protein sequence ID" value="MBL7526598.1"/>
    <property type="molecule type" value="Genomic_DNA"/>
</dbReference>
<organism evidence="2 3">
    <name type="scientific">Legionella bononiensis</name>
    <dbReference type="NCBI Taxonomy" id="2793102"/>
    <lineage>
        <taxon>Bacteria</taxon>
        <taxon>Pseudomonadati</taxon>
        <taxon>Pseudomonadota</taxon>
        <taxon>Gammaproteobacteria</taxon>
        <taxon>Legionellales</taxon>
        <taxon>Legionellaceae</taxon>
        <taxon>Legionella</taxon>
    </lineage>
</organism>
<evidence type="ECO:0000259" key="1">
    <source>
        <dbReference type="PROSITE" id="PS51186"/>
    </source>
</evidence>
<dbReference type="Gene3D" id="3.40.630.30">
    <property type="match status" value="1"/>
</dbReference>
<dbReference type="PROSITE" id="PS51186">
    <property type="entry name" value="GNAT"/>
    <property type="match status" value="1"/>
</dbReference>
<dbReference type="Pfam" id="PF13523">
    <property type="entry name" value="Acetyltransf_8"/>
    <property type="match status" value="1"/>
</dbReference>
<name>A0ABS1WB68_9GAMM</name>
<keyword evidence="3" id="KW-1185">Reference proteome</keyword>
<feature type="domain" description="N-acetyltransferase" evidence="1">
    <location>
        <begin position="7"/>
        <end position="164"/>
    </location>
</feature>
<reference evidence="2 3" key="1">
    <citation type="submission" date="2020-12" db="EMBL/GenBank/DDBJ databases">
        <title>WGS of Legionella: environmental sample.</title>
        <authorList>
            <person name="Cristino S."/>
            <person name="Girolamini L."/>
            <person name="Salaris S."/>
            <person name="Pascale M.R."/>
            <person name="Mazzotta M."/>
            <person name="Orsini M."/>
            <person name="Grottola A."/>
        </authorList>
    </citation>
    <scope>NUCLEOTIDE SEQUENCE [LARGE SCALE GENOMIC DNA]</scope>
    <source>
        <strain evidence="2 3">30cs62</strain>
    </source>
</reference>
<dbReference type="Proteomes" id="UP000809910">
    <property type="component" value="Unassembled WGS sequence"/>
</dbReference>
<sequence>MNKTFRFSYRPVEPAQKKWVCDGIVQKHISEWLHGDGLKNTFRDLEQFPDGGSWGVHWIAYDNEIPFAYLITSGLEKRSPDDKDTITLDLFICNLDYLGKGLAVQMIHEFLLSQYAYVDRVLIDPEIANKRAVHVYEKAGFRIIEEFIAEWHPVPHYRMQLNMEHLRGSKVIQEPGN</sequence>